<dbReference type="EMBL" id="SWCO01000005">
    <property type="protein sequence ID" value="TKB03526.1"/>
    <property type="molecule type" value="Genomic_DNA"/>
</dbReference>
<comment type="caution">
    <text evidence="1">The sequence shown here is derived from an EMBL/GenBank/DDBJ whole genome shotgun (WGS) entry which is preliminary data.</text>
</comment>
<dbReference type="InterPro" id="IPR027600">
    <property type="entry name" value="HprK-rel_A"/>
</dbReference>
<keyword evidence="1" id="KW-0808">Transferase</keyword>
<proteinExistence type="predicted"/>
<protein>
    <submittedName>
        <fullName evidence="1">HprK-related kinase A</fullName>
    </submittedName>
</protein>
<dbReference type="PROSITE" id="PS00675">
    <property type="entry name" value="SIGMA54_INTERACT_1"/>
    <property type="match status" value="1"/>
</dbReference>
<keyword evidence="1" id="KW-0418">Kinase</keyword>
<name>A0A4V5NQI8_9ALTE</name>
<dbReference type="InterPro" id="IPR027417">
    <property type="entry name" value="P-loop_NTPase"/>
</dbReference>
<gene>
    <name evidence="1" type="ORF">E5672_10850</name>
</gene>
<keyword evidence="2" id="KW-1185">Reference proteome</keyword>
<dbReference type="AlphaFoldDB" id="A0A4V5NQI8"/>
<dbReference type="GO" id="GO:0016301">
    <property type="term" value="F:kinase activity"/>
    <property type="evidence" value="ECO:0007669"/>
    <property type="project" value="UniProtKB-KW"/>
</dbReference>
<accession>A0A4V5NQI8</accession>
<dbReference type="SUPFAM" id="SSF53795">
    <property type="entry name" value="PEP carboxykinase-like"/>
    <property type="match status" value="1"/>
</dbReference>
<dbReference type="Proteomes" id="UP000305471">
    <property type="component" value="Unassembled WGS sequence"/>
</dbReference>
<dbReference type="Gene3D" id="3.40.50.300">
    <property type="entry name" value="P-loop containing nucleotide triphosphate hydrolases"/>
    <property type="match status" value="1"/>
</dbReference>
<dbReference type="NCBIfam" id="TIGR04352">
    <property type="entry name" value="HprK_rel_A"/>
    <property type="match status" value="1"/>
</dbReference>
<organism evidence="1 2">
    <name type="scientific">Alteromonas portus</name>
    <dbReference type="NCBI Taxonomy" id="2565549"/>
    <lineage>
        <taxon>Bacteria</taxon>
        <taxon>Pseudomonadati</taxon>
        <taxon>Pseudomonadota</taxon>
        <taxon>Gammaproteobacteria</taxon>
        <taxon>Alteromonadales</taxon>
        <taxon>Alteromonadaceae</taxon>
        <taxon>Alteromonas/Salinimonas group</taxon>
        <taxon>Alteromonas</taxon>
    </lineage>
</organism>
<sequence>MVSSNSCVVRTSPFSFKVSSRFPSVIKNLSTLYPDSLLSSCGTADFNVSIDMPYVSTIPLFRRALFTLDGFAPFTRGPSNHSHALLEWGMNWCVSKYGADRLIIHAACVAKKHKAILLSGDSGSGKSTLSCALMNESYRLLTDELTLVNLEDSSVTPFVRPISLKDKAIDVIQRRYPFAEMGLVAHNTHKGTVSHCRPSDLSWSTMMEPAEIRGIVFPKYSASTTDIEVSRISSLDSFTKLLEQAFNIHILGSKAIHMLQQICERTPAYEITYSDTQQAIDFVNELYESDN</sequence>
<evidence type="ECO:0000313" key="1">
    <source>
        <dbReference type="EMBL" id="TKB03526.1"/>
    </source>
</evidence>
<dbReference type="InterPro" id="IPR025662">
    <property type="entry name" value="Sigma_54_int_dom_ATP-bd_1"/>
</dbReference>
<reference evidence="1 2" key="1">
    <citation type="submission" date="2019-04" db="EMBL/GenBank/DDBJ databases">
        <title>Alteromonas portus sp. nov., an alginate lyase-excreting marine bacterium.</title>
        <authorList>
            <person name="Huang H."/>
            <person name="Mo K."/>
            <person name="Bao S."/>
        </authorList>
    </citation>
    <scope>NUCLEOTIDE SEQUENCE [LARGE SCALE GENOMIC DNA]</scope>
    <source>
        <strain evidence="1 2">HB161718</strain>
    </source>
</reference>
<evidence type="ECO:0000313" key="2">
    <source>
        <dbReference type="Proteomes" id="UP000305471"/>
    </source>
</evidence>